<evidence type="ECO:0008006" key="3">
    <source>
        <dbReference type="Google" id="ProtNLM"/>
    </source>
</evidence>
<dbReference type="OrthoDB" id="2491264at2"/>
<dbReference type="eggNOG" id="COG1653">
    <property type="taxonomic scope" value="Bacteria"/>
</dbReference>
<protein>
    <recommendedName>
        <fullName evidence="3">ABC transporter, solute-binding protein</fullName>
    </recommendedName>
</protein>
<dbReference type="SUPFAM" id="SSF53850">
    <property type="entry name" value="Periplasmic binding protein-like II"/>
    <property type="match status" value="2"/>
</dbReference>
<proteinExistence type="predicted"/>
<dbReference type="RefSeq" id="WP_006860878.1">
    <property type="nucleotide sequence ID" value="NZ_ACCL02000004.1"/>
</dbReference>
<evidence type="ECO:0000313" key="2">
    <source>
        <dbReference type="Proteomes" id="UP000005561"/>
    </source>
</evidence>
<accession>C6LBT6</accession>
<evidence type="ECO:0000313" key="1">
    <source>
        <dbReference type="EMBL" id="EET61889.1"/>
    </source>
</evidence>
<comment type="caution">
    <text evidence="1">The sequence shown here is derived from an EMBL/GenBank/DDBJ whole genome shotgun (WGS) entry which is preliminary data.</text>
</comment>
<reference evidence="1" key="1">
    <citation type="submission" date="2009-07" db="EMBL/GenBank/DDBJ databases">
        <authorList>
            <person name="Weinstock G."/>
            <person name="Sodergren E."/>
            <person name="Clifton S."/>
            <person name="Fulton L."/>
            <person name="Fulton B."/>
            <person name="Courtney L."/>
            <person name="Fronick C."/>
            <person name="Harrison M."/>
            <person name="Strong C."/>
            <person name="Farmer C."/>
            <person name="Delahaunty K."/>
            <person name="Markovic C."/>
            <person name="Hall O."/>
            <person name="Minx P."/>
            <person name="Tomlinson C."/>
            <person name="Mitreva M."/>
            <person name="Nelson J."/>
            <person name="Hou S."/>
            <person name="Wollam A."/>
            <person name="Pepin K.H."/>
            <person name="Johnson M."/>
            <person name="Bhonagiri V."/>
            <person name="Nash W.E."/>
            <person name="Warren W."/>
            <person name="Chinwalla A."/>
            <person name="Mardis E.R."/>
            <person name="Wilson R.K."/>
        </authorList>
    </citation>
    <scope>NUCLEOTIDE SEQUENCE [LARGE SCALE GENOMIC DNA]</scope>
    <source>
        <strain evidence="1">DSM 14469</strain>
    </source>
</reference>
<dbReference type="Gene3D" id="3.40.190.10">
    <property type="entry name" value="Periplasmic binding protein-like II"/>
    <property type="match status" value="3"/>
</dbReference>
<dbReference type="STRING" id="168384.SAMN05660368_00561"/>
<dbReference type="EMBL" id="ACCL02000004">
    <property type="protein sequence ID" value="EET61889.1"/>
    <property type="molecule type" value="Genomic_DNA"/>
</dbReference>
<organism evidence="1 2">
    <name type="scientific">Marvinbryantia formatexigens DSM 14469</name>
    <dbReference type="NCBI Taxonomy" id="478749"/>
    <lineage>
        <taxon>Bacteria</taxon>
        <taxon>Bacillati</taxon>
        <taxon>Bacillota</taxon>
        <taxon>Clostridia</taxon>
        <taxon>Lachnospirales</taxon>
        <taxon>Lachnospiraceae</taxon>
        <taxon>Marvinbryantia</taxon>
    </lineage>
</organism>
<keyword evidence="2" id="KW-1185">Reference proteome</keyword>
<sequence length="670" mass="74926">MKRKRAGRILFCAALAALVPSLTAGAKNDENTFTFWLANGEKDEFYMDYAENPIIQYLMAQEWGEGDNAATLTLEFDAASSTNPADSFTTLIYGGDFQDVMDLNYSQSSVTQLYDEGIAMDLTELAEEYMPNYMALIRSDPALYREAVSIVDGEQKILKILCINDMGQDQYQGLMYRRDWLVRFGEMPEYVWAVNADEILEMDWEERQGAAPEITNYYEAREAYGTDESAWTAGGWQKNPLYTADSEDSWEVGVGGTRGNGITCSYGDDSMNTYTDNLVFPSGTQDPVFLSDWEWMLQTYEEKVWNNPDYTDDSGAMLSSDNTYMMSLYYWGTSTRGDFSSAFGGGAPTIYYDADSGKIVSGLTSESTRLYLQYMNEWYQKGWIDRDFTTRTSDIFYKIDAAGQLSGAVPVYLGHKTSQLGSVLDNGSIALTKGIMVVGAPLPINDVIGENEYRFKEPDTIYMMGRVAGSSMITTAAEDKNLPALLSLIDYLYTEEGGVLASFGFSKEQYEETQDAFYTEYGLTEGAYVKEDNAETGKTYRWADNNPESQDLNGAARLNRLSLGYHYMGVMDHGYSAIEQQAIDNWNRYPNTGDILTDIAGKIEADDTYNTAYAKMTEAMQSRLASPIKAPDETTFGYAWEDWVNAIGDAGDILQEYAQAAYDLYSAAAE</sequence>
<name>C6LBT6_9FIRM</name>
<gene>
    <name evidence="1" type="ORF">BRYFOR_06081</name>
</gene>
<dbReference type="Proteomes" id="UP000005561">
    <property type="component" value="Unassembled WGS sequence"/>
</dbReference>
<dbReference type="AlphaFoldDB" id="C6LBT6"/>